<dbReference type="Pfam" id="PF01230">
    <property type="entry name" value="HIT"/>
    <property type="match status" value="1"/>
</dbReference>
<dbReference type="PROSITE" id="PS00892">
    <property type="entry name" value="HIT_1"/>
    <property type="match status" value="1"/>
</dbReference>
<comment type="caution">
    <text evidence="3">The sequence shown here is derived from an EMBL/GenBank/DDBJ whole genome shotgun (WGS) entry which is preliminary data.</text>
</comment>
<dbReference type="CDD" id="cd01277">
    <property type="entry name" value="HINT_subgroup"/>
    <property type="match status" value="1"/>
</dbReference>
<dbReference type="SUPFAM" id="SSF54197">
    <property type="entry name" value="HIT-like"/>
    <property type="match status" value="1"/>
</dbReference>
<dbReference type="EMBL" id="JBBMEX010000014">
    <property type="protein sequence ID" value="MEQ2558602.1"/>
    <property type="molecule type" value="Genomic_DNA"/>
</dbReference>
<protein>
    <submittedName>
        <fullName evidence="3">HIT family protein</fullName>
    </submittedName>
</protein>
<organism evidence="3 4">
    <name type="scientific">Maccoyibacter intestinihominis</name>
    <dbReference type="NCBI Taxonomy" id="3133499"/>
    <lineage>
        <taxon>Bacteria</taxon>
        <taxon>Bacillati</taxon>
        <taxon>Bacillota</taxon>
        <taxon>Clostridia</taxon>
        <taxon>Lachnospirales</taxon>
        <taxon>Lachnospiraceae</taxon>
        <taxon>Maccoyibacter</taxon>
    </lineage>
</organism>
<dbReference type="Gene3D" id="3.30.428.10">
    <property type="entry name" value="HIT-like"/>
    <property type="match status" value="1"/>
</dbReference>
<dbReference type="PRINTS" id="PR00332">
    <property type="entry name" value="HISTRIAD"/>
</dbReference>
<dbReference type="PANTHER" id="PTHR46648:SF1">
    <property type="entry name" value="ADENOSINE 5'-MONOPHOSPHORAMIDASE HNT1"/>
    <property type="match status" value="1"/>
</dbReference>
<feature type="short sequence motif" description="Histidine triad motif" evidence="1">
    <location>
        <begin position="99"/>
        <end position="103"/>
    </location>
</feature>
<feature type="domain" description="HIT" evidence="2">
    <location>
        <begin position="7"/>
        <end position="115"/>
    </location>
</feature>
<name>A0ABV1HGZ8_9FIRM</name>
<evidence type="ECO:0000313" key="4">
    <source>
        <dbReference type="Proteomes" id="UP001454489"/>
    </source>
</evidence>
<dbReference type="RefSeq" id="WP_294665614.1">
    <property type="nucleotide sequence ID" value="NZ_JBBMEX010000014.1"/>
</dbReference>
<evidence type="ECO:0000259" key="2">
    <source>
        <dbReference type="PROSITE" id="PS51084"/>
    </source>
</evidence>
<sequence>MKKDDCIFCKIAAGEIPSRKIYEDSDLIAIMDLNPTSKGHSLIIPKEHCTNIYDIDEDIAAKVMKTAKKLATKMTVALNCDGFNLLQNNGETAGQTMFHFHMHLIPRYKDADNNMLKFTSVSFSDEEMDAIRDQIIKD</sequence>
<dbReference type="InterPro" id="IPR039384">
    <property type="entry name" value="HINT"/>
</dbReference>
<dbReference type="PANTHER" id="PTHR46648">
    <property type="entry name" value="HIT FAMILY PROTEIN 1"/>
    <property type="match status" value="1"/>
</dbReference>
<dbReference type="Proteomes" id="UP001454489">
    <property type="component" value="Unassembled WGS sequence"/>
</dbReference>
<evidence type="ECO:0000256" key="1">
    <source>
        <dbReference type="PROSITE-ProRule" id="PRU00464"/>
    </source>
</evidence>
<keyword evidence="4" id="KW-1185">Reference proteome</keyword>
<dbReference type="InterPro" id="IPR011146">
    <property type="entry name" value="HIT-like"/>
</dbReference>
<dbReference type="InterPro" id="IPR036265">
    <property type="entry name" value="HIT-like_sf"/>
</dbReference>
<dbReference type="InterPro" id="IPR019808">
    <property type="entry name" value="Histidine_triad_CS"/>
</dbReference>
<gene>
    <name evidence="3" type="ORF">WMO43_12095</name>
</gene>
<evidence type="ECO:0000313" key="3">
    <source>
        <dbReference type="EMBL" id="MEQ2558602.1"/>
    </source>
</evidence>
<accession>A0ABV1HGZ8</accession>
<reference evidence="3 4" key="1">
    <citation type="submission" date="2024-03" db="EMBL/GenBank/DDBJ databases">
        <title>Human intestinal bacterial collection.</title>
        <authorList>
            <person name="Pauvert C."/>
            <person name="Hitch T.C.A."/>
            <person name="Clavel T."/>
        </authorList>
    </citation>
    <scope>NUCLEOTIDE SEQUENCE [LARGE SCALE GENOMIC DNA]</scope>
    <source>
        <strain evidence="3 4">CLA-AA-H185</strain>
    </source>
</reference>
<dbReference type="InterPro" id="IPR001310">
    <property type="entry name" value="Histidine_triad_HIT"/>
</dbReference>
<dbReference type="PROSITE" id="PS51084">
    <property type="entry name" value="HIT_2"/>
    <property type="match status" value="1"/>
</dbReference>
<proteinExistence type="predicted"/>